<accession>A0A6J8AYG4</accession>
<dbReference type="AlphaFoldDB" id="A0A6J8AYG4"/>
<evidence type="ECO:0000313" key="3">
    <source>
        <dbReference type="Proteomes" id="UP000507470"/>
    </source>
</evidence>
<dbReference type="OrthoDB" id="6094005at2759"/>
<dbReference type="EMBL" id="CACVKT020002154">
    <property type="protein sequence ID" value="CAC5375564.1"/>
    <property type="molecule type" value="Genomic_DNA"/>
</dbReference>
<proteinExistence type="predicted"/>
<keyword evidence="3" id="KW-1185">Reference proteome</keyword>
<name>A0A6J8AYG4_MYTCO</name>
<gene>
    <name evidence="2" type="ORF">MCOR_12521</name>
</gene>
<reference evidence="2 3" key="1">
    <citation type="submission" date="2020-06" db="EMBL/GenBank/DDBJ databases">
        <authorList>
            <person name="Li R."/>
            <person name="Bekaert M."/>
        </authorList>
    </citation>
    <scope>NUCLEOTIDE SEQUENCE [LARGE SCALE GENOMIC DNA]</scope>
    <source>
        <strain evidence="3">wild</strain>
    </source>
</reference>
<dbReference type="Proteomes" id="UP000507470">
    <property type="component" value="Unassembled WGS sequence"/>
</dbReference>
<organism evidence="2 3">
    <name type="scientific">Mytilus coruscus</name>
    <name type="common">Sea mussel</name>
    <dbReference type="NCBI Taxonomy" id="42192"/>
    <lineage>
        <taxon>Eukaryota</taxon>
        <taxon>Metazoa</taxon>
        <taxon>Spiralia</taxon>
        <taxon>Lophotrochozoa</taxon>
        <taxon>Mollusca</taxon>
        <taxon>Bivalvia</taxon>
        <taxon>Autobranchia</taxon>
        <taxon>Pteriomorphia</taxon>
        <taxon>Mytilida</taxon>
        <taxon>Mytiloidea</taxon>
        <taxon>Mytilidae</taxon>
        <taxon>Mytilinae</taxon>
        <taxon>Mytilus</taxon>
    </lineage>
</organism>
<feature type="compositionally biased region" description="Basic residues" evidence="1">
    <location>
        <begin position="483"/>
        <end position="494"/>
    </location>
</feature>
<evidence type="ECO:0000256" key="1">
    <source>
        <dbReference type="SAM" id="MobiDB-lite"/>
    </source>
</evidence>
<evidence type="ECO:0000313" key="2">
    <source>
        <dbReference type="EMBL" id="CAC5375564.1"/>
    </source>
</evidence>
<feature type="compositionally biased region" description="Basic and acidic residues" evidence="1">
    <location>
        <begin position="214"/>
        <end position="227"/>
    </location>
</feature>
<feature type="region of interest" description="Disordered" evidence="1">
    <location>
        <begin position="214"/>
        <end position="245"/>
    </location>
</feature>
<protein>
    <submittedName>
        <fullName evidence="2">Uncharacterized protein</fullName>
    </submittedName>
</protein>
<sequence>MAIKRKDSHRFGLPSGRYRSGLRSIRVNSGNVKTIHQSEMKGGTNMTKICIRTHRKRSAYNRLRINLLRRCTKKHNQVYRTIDGELKTFEVQNVAANGYRIINLNCLQKHISELTMHAVTCEKARQLVAAGRDPIILESQVAYYGLANTYQVIENEINYWWKEVVDREMSSAIEEEKKIAIDKNRYHERNTVESDKEQHNKDMITVIREQKKNPKNDFKKVEKKSSDGEENTDMNTLKRKHGEQYTRSRNPKLHIGWQHYKAGRYKQVFKADGGSVQQLPISTLDLEIDDVILLGTGVFYPHGKSKYGHLKEMEMYLADASGQKLTFERVNETKPNLGNYLRLSGLQLSKCTFYLMTKLRKDQSFISKNERTGISLHDQSSSCVFIQSDNFITAQQDLVSNKTRSLEQQQAISNQPQRTILLPVDVCGTVKERQEIVIRYYRERLSKYSEETMQIGGKDFIDTKFERNRRSTEEDDPISLSRSQHRWYNHSRSS</sequence>
<feature type="region of interest" description="Disordered" evidence="1">
    <location>
        <begin position="467"/>
        <end position="494"/>
    </location>
</feature>